<name>A0A7T6Z8M7_9BACI</name>
<evidence type="ECO:0000313" key="7">
    <source>
        <dbReference type="Proteomes" id="UP000595349"/>
    </source>
</evidence>
<dbReference type="Gene3D" id="1.20.1090.10">
    <property type="entry name" value="Dehydroquinate synthase-like - alpha domain"/>
    <property type="match status" value="1"/>
</dbReference>
<keyword evidence="2" id="KW-0560">Oxidoreductase</keyword>
<accession>A0A7T6Z8M7</accession>
<dbReference type="PROSITE" id="PS00913">
    <property type="entry name" value="ADH_IRON_1"/>
    <property type="match status" value="1"/>
</dbReference>
<evidence type="ECO:0000256" key="2">
    <source>
        <dbReference type="ARBA" id="ARBA00023002"/>
    </source>
</evidence>
<protein>
    <submittedName>
        <fullName evidence="6">Iron-containing alcohol dehydrogenase</fullName>
    </submittedName>
</protein>
<evidence type="ECO:0000256" key="1">
    <source>
        <dbReference type="ARBA" id="ARBA00007358"/>
    </source>
</evidence>
<dbReference type="EMBL" id="CP054706">
    <property type="protein sequence ID" value="QQK78850.1"/>
    <property type="molecule type" value="Genomic_DNA"/>
</dbReference>
<dbReference type="FunFam" id="3.40.50.1970:FF:000003">
    <property type="entry name" value="Alcohol dehydrogenase, iron-containing"/>
    <property type="match status" value="1"/>
</dbReference>
<dbReference type="RefSeq" id="WP_200087609.1">
    <property type="nucleotide sequence ID" value="NZ_CP054706.1"/>
</dbReference>
<evidence type="ECO:0000259" key="5">
    <source>
        <dbReference type="Pfam" id="PF25137"/>
    </source>
</evidence>
<keyword evidence="3" id="KW-0520">NAD</keyword>
<dbReference type="Pfam" id="PF25137">
    <property type="entry name" value="ADH_Fe_C"/>
    <property type="match status" value="1"/>
</dbReference>
<dbReference type="FunFam" id="1.20.1090.10:FF:000001">
    <property type="entry name" value="Aldehyde-alcohol dehydrogenase"/>
    <property type="match status" value="1"/>
</dbReference>
<gene>
    <name evidence="6" type="ORF">HUG20_02325</name>
</gene>
<dbReference type="GO" id="GO:0004022">
    <property type="term" value="F:alcohol dehydrogenase (NAD+) activity"/>
    <property type="evidence" value="ECO:0007669"/>
    <property type="project" value="UniProtKB-ARBA"/>
</dbReference>
<feature type="domain" description="Fe-containing alcohol dehydrogenase-like C-terminal" evidence="5">
    <location>
        <begin position="186"/>
        <end position="375"/>
    </location>
</feature>
<dbReference type="Pfam" id="PF00465">
    <property type="entry name" value="Fe-ADH"/>
    <property type="match status" value="1"/>
</dbReference>
<sequence>MSSIYLPGRIKFGEGLSKNIGREFHDLGCKNIMIVCDEGIVSSGILNTITQYLDEEAVAFAVFDHVIPDPDVQCIYQARDFYIEEQCDGILAIGGGSSIDTAKGAGLSVTNTEPVMNYAGVDNIHHLLPPLVAIPTTCGTGSEVTNVTVITDEHHVKYPFVSDHLMPTVALLDPELLYSLPSHLVASTGMDALTHAVEALTNKNDNWLADACAIKAIRMIGEHIKQATISKDKDSLSEMLYASSLAGIAFSLSRLGLVHAMSHPVSGIANVPHGLANAVLLPYILNFNLVGEPEKHALFSREFGVAYQGNAIDTAQAGVEAVIKMNEQLGIPKSFQELDVDKGLIPQMVEDTFKSGNIQINAREVNQTDVEKIYVVAFTGEFHYYSTQ</sequence>
<dbReference type="Gene3D" id="3.40.50.1970">
    <property type="match status" value="1"/>
</dbReference>
<dbReference type="CDD" id="cd08551">
    <property type="entry name" value="Fe-ADH"/>
    <property type="match status" value="1"/>
</dbReference>
<dbReference type="PANTHER" id="PTHR11496:SF102">
    <property type="entry name" value="ALCOHOL DEHYDROGENASE 4"/>
    <property type="match status" value="1"/>
</dbReference>
<dbReference type="AlphaFoldDB" id="A0A7T6Z8M7"/>
<dbReference type="KEGG" id="scib:HUG20_02325"/>
<dbReference type="SUPFAM" id="SSF56796">
    <property type="entry name" value="Dehydroquinate synthase-like"/>
    <property type="match status" value="1"/>
</dbReference>
<dbReference type="PROSITE" id="PS00060">
    <property type="entry name" value="ADH_IRON_2"/>
    <property type="match status" value="1"/>
</dbReference>
<feature type="domain" description="Alcohol dehydrogenase iron-type/glycerol dehydrogenase GldA" evidence="4">
    <location>
        <begin position="7"/>
        <end position="174"/>
    </location>
</feature>
<comment type="similarity">
    <text evidence="1">Belongs to the iron-containing alcohol dehydrogenase family.</text>
</comment>
<evidence type="ECO:0000313" key="6">
    <source>
        <dbReference type="EMBL" id="QQK78850.1"/>
    </source>
</evidence>
<dbReference type="PANTHER" id="PTHR11496">
    <property type="entry name" value="ALCOHOL DEHYDROGENASE"/>
    <property type="match status" value="1"/>
</dbReference>
<dbReference type="InterPro" id="IPR039697">
    <property type="entry name" value="Alcohol_dehydrogenase_Fe"/>
</dbReference>
<dbReference type="InterPro" id="IPR018211">
    <property type="entry name" value="ADH_Fe_CS"/>
</dbReference>
<evidence type="ECO:0000256" key="3">
    <source>
        <dbReference type="ARBA" id="ARBA00023027"/>
    </source>
</evidence>
<keyword evidence="7" id="KW-1185">Reference proteome</keyword>
<evidence type="ECO:0000259" key="4">
    <source>
        <dbReference type="Pfam" id="PF00465"/>
    </source>
</evidence>
<dbReference type="Proteomes" id="UP000595349">
    <property type="component" value="Chromosome"/>
</dbReference>
<dbReference type="InterPro" id="IPR001670">
    <property type="entry name" value="ADH_Fe/GldA"/>
</dbReference>
<dbReference type="InterPro" id="IPR056798">
    <property type="entry name" value="ADH_Fe_C"/>
</dbReference>
<proteinExistence type="inferred from homology"/>
<reference evidence="6 7" key="1">
    <citation type="submission" date="2020-06" db="EMBL/GenBank/DDBJ databases">
        <title>Genomic analysis of Salicibibacter sp. NKC21-4.</title>
        <authorList>
            <person name="Oh Y.J."/>
        </authorList>
    </citation>
    <scope>NUCLEOTIDE SEQUENCE [LARGE SCALE GENOMIC DNA]</scope>
    <source>
        <strain evidence="6 7">NKC21-4</strain>
    </source>
</reference>
<organism evidence="6 7">
    <name type="scientific">Salicibibacter cibi</name>
    <dbReference type="NCBI Taxonomy" id="2743001"/>
    <lineage>
        <taxon>Bacteria</taxon>
        <taxon>Bacillati</taxon>
        <taxon>Bacillota</taxon>
        <taxon>Bacilli</taxon>
        <taxon>Bacillales</taxon>
        <taxon>Bacillaceae</taxon>
        <taxon>Salicibibacter</taxon>
    </lineage>
</organism>
<dbReference type="GO" id="GO:0046872">
    <property type="term" value="F:metal ion binding"/>
    <property type="evidence" value="ECO:0007669"/>
    <property type="project" value="InterPro"/>
</dbReference>